<dbReference type="PANTHER" id="PTHR43668:SF4">
    <property type="entry name" value="ALLANTOINASE"/>
    <property type="match status" value="1"/>
</dbReference>
<dbReference type="UniPathway" id="UPA00395">
    <property type="reaction ID" value="UER00653"/>
</dbReference>
<dbReference type="RefSeq" id="WP_148932030.1">
    <property type="nucleotide sequence ID" value="NZ_VNHS01000010.1"/>
</dbReference>
<dbReference type="GO" id="GO:0000256">
    <property type="term" value="P:allantoin catabolic process"/>
    <property type="evidence" value="ECO:0007669"/>
    <property type="project" value="UniProtKB-UniRule"/>
</dbReference>
<keyword evidence="6 9" id="KW-0479">Metal-binding</keyword>
<sequence>MGEGFDLLIRGAEVVTSQAVRRLDIGIRDGRISALEAGLSALAADRVIEARGKLALPGMIDMHVHFNEPNYGHWEGFQAGSAALAAGGVTVYADMPLNGNPPTVTLEALRLKQSLAAGRSAVDYAIWGGLVPGNAEELAGLHAEGVIGFKAFMSNPGGEGEGRFREVDDATLYEGMKRIASLGGMVALHAESEAMTNALHAQAAAEGRLDARAFIEARPVAAELAAVSQAIAMAEDTGCSLHFVHISSADAVELIEQAKWRGLDVTVETCPHYLTLTADDMERLGPVAKCAPPLRDAEQVERLWSHLAKGRIDIVASDHSPSPWSMKSMEGRTFADAWGGIAGAQSSLELMVHEALARGIPLARIAAVTAAEPAKRLGLYPRKGEIAVGFDADIAILDPEAGYTLREEDLLQLHKHSPYIGRTFSCRVDATLVRGMTVYDRREGVLLPGCGELVRPSIRF</sequence>
<dbReference type="PROSITE" id="PS00482">
    <property type="entry name" value="DIHYDROOROTASE_1"/>
    <property type="match status" value="1"/>
</dbReference>
<feature type="binding site" evidence="9">
    <location>
        <position position="245"/>
    </location>
    <ligand>
        <name>Zn(2+)</name>
        <dbReference type="ChEBI" id="CHEBI:29105"/>
        <label>2</label>
    </ligand>
</feature>
<evidence type="ECO:0000259" key="10">
    <source>
        <dbReference type="Pfam" id="PF01979"/>
    </source>
</evidence>
<dbReference type="OrthoDB" id="9765462at2"/>
<dbReference type="PANTHER" id="PTHR43668">
    <property type="entry name" value="ALLANTOINASE"/>
    <property type="match status" value="1"/>
</dbReference>
<dbReference type="GO" id="GO:0006145">
    <property type="term" value="P:purine nucleobase catabolic process"/>
    <property type="evidence" value="ECO:0007669"/>
    <property type="project" value="TreeGrafter"/>
</dbReference>
<dbReference type="FunFam" id="3.20.20.140:FF:000174">
    <property type="entry name" value="Dihydropyrimidinase-related protein 2"/>
    <property type="match status" value="1"/>
</dbReference>
<dbReference type="InterPro" id="IPR032466">
    <property type="entry name" value="Metal_Hydrolase"/>
</dbReference>
<evidence type="ECO:0000256" key="6">
    <source>
        <dbReference type="ARBA" id="ARBA00022723"/>
    </source>
</evidence>
<dbReference type="InterPro" id="IPR047604">
    <property type="entry name" value="Allantoinase_bact"/>
</dbReference>
<dbReference type="Gene3D" id="3.20.20.140">
    <property type="entry name" value="Metal-dependent hydrolases"/>
    <property type="match status" value="1"/>
</dbReference>
<dbReference type="InterPro" id="IPR002195">
    <property type="entry name" value="Dihydroorotase_CS"/>
</dbReference>
<comment type="PTM">
    <text evidence="9">Carboxylation allows a single lysine to coordinate two zinc ions.</text>
</comment>
<comment type="similarity">
    <text evidence="3">Belongs to the metallo-dependent hydrolases superfamily. DHOase family. Class I DHOase subfamily.</text>
</comment>
<evidence type="ECO:0000313" key="11">
    <source>
        <dbReference type="EMBL" id="TYP71391.1"/>
    </source>
</evidence>
<dbReference type="InterPro" id="IPR050138">
    <property type="entry name" value="DHOase/Allantoinase_Hydrolase"/>
</dbReference>
<feature type="binding site" description="via carbamate group" evidence="9">
    <location>
        <position position="150"/>
    </location>
    <ligand>
        <name>Zn(2+)</name>
        <dbReference type="ChEBI" id="CHEBI:29105"/>
        <label>2</label>
    </ligand>
</feature>
<dbReference type="Proteomes" id="UP000323257">
    <property type="component" value="Unassembled WGS sequence"/>
</dbReference>
<keyword evidence="12" id="KW-1185">Reference proteome</keyword>
<comment type="caution">
    <text evidence="11">The sequence shown here is derived from an EMBL/GenBank/DDBJ whole genome shotgun (WGS) entry which is preliminary data.</text>
</comment>
<feature type="binding site" evidence="9">
    <location>
        <position position="65"/>
    </location>
    <ligand>
        <name>Zn(2+)</name>
        <dbReference type="ChEBI" id="CHEBI:29105"/>
        <label>1</label>
    </ligand>
</feature>
<dbReference type="EC" id="3.5.2.5" evidence="9"/>
<evidence type="ECO:0000256" key="1">
    <source>
        <dbReference type="ARBA" id="ARBA00002368"/>
    </source>
</evidence>
<name>A0A5S5BW24_9BACL</name>
<evidence type="ECO:0000256" key="5">
    <source>
        <dbReference type="ARBA" id="ARBA00022631"/>
    </source>
</evidence>
<evidence type="ECO:0000256" key="2">
    <source>
        <dbReference type="ARBA" id="ARBA00008829"/>
    </source>
</evidence>
<dbReference type="AlphaFoldDB" id="A0A5S5BW24"/>
<dbReference type="Pfam" id="PF01979">
    <property type="entry name" value="Amidohydro_1"/>
    <property type="match status" value="1"/>
</dbReference>
<dbReference type="GO" id="GO:0008270">
    <property type="term" value="F:zinc ion binding"/>
    <property type="evidence" value="ECO:0007669"/>
    <property type="project" value="InterPro"/>
</dbReference>
<dbReference type="GO" id="GO:0050897">
    <property type="term" value="F:cobalt ion binding"/>
    <property type="evidence" value="ECO:0007669"/>
    <property type="project" value="InterPro"/>
</dbReference>
<evidence type="ECO:0000313" key="12">
    <source>
        <dbReference type="Proteomes" id="UP000323257"/>
    </source>
</evidence>
<protein>
    <recommendedName>
        <fullName evidence="9">Allantoinase</fullName>
        <ecNumber evidence="9">3.5.2.5</ecNumber>
    </recommendedName>
    <alternativeName>
        <fullName evidence="9">Allantoin-utilizing enzyme</fullName>
    </alternativeName>
</protein>
<comment type="similarity">
    <text evidence="2">Belongs to the metallo-dependent hydrolases superfamily. Hydantoinase/dihydropyrimidinase family.</text>
</comment>
<dbReference type="GO" id="GO:0005737">
    <property type="term" value="C:cytoplasm"/>
    <property type="evidence" value="ECO:0007669"/>
    <property type="project" value="TreeGrafter"/>
</dbReference>
<evidence type="ECO:0000256" key="7">
    <source>
        <dbReference type="ARBA" id="ARBA00022801"/>
    </source>
</evidence>
<dbReference type="NCBIfam" id="TIGR03178">
    <property type="entry name" value="allantoinase"/>
    <property type="match status" value="1"/>
</dbReference>
<dbReference type="EMBL" id="VNHS01000010">
    <property type="protein sequence ID" value="TYP71391.1"/>
    <property type="molecule type" value="Genomic_DNA"/>
</dbReference>
<feature type="binding site" description="via carbamate group" evidence="9">
    <location>
        <position position="150"/>
    </location>
    <ligand>
        <name>Zn(2+)</name>
        <dbReference type="ChEBI" id="CHEBI:29105"/>
        <label>1</label>
    </ligand>
</feature>
<evidence type="ECO:0000256" key="9">
    <source>
        <dbReference type="HAMAP-Rule" id="MF_01645"/>
    </source>
</evidence>
<comment type="catalytic activity">
    <reaction evidence="9">
        <text>(S)-allantoin + H2O = allantoate + H(+)</text>
        <dbReference type="Rhea" id="RHEA:17029"/>
        <dbReference type="ChEBI" id="CHEBI:15377"/>
        <dbReference type="ChEBI" id="CHEBI:15378"/>
        <dbReference type="ChEBI" id="CHEBI:15678"/>
        <dbReference type="ChEBI" id="CHEBI:17536"/>
        <dbReference type="EC" id="3.5.2.5"/>
    </reaction>
</comment>
<feature type="binding site" evidence="9">
    <location>
        <position position="189"/>
    </location>
    <ligand>
        <name>Zn(2+)</name>
        <dbReference type="ChEBI" id="CHEBI:29105"/>
        <label>2</label>
    </ligand>
</feature>
<comment type="cofactor">
    <cofactor evidence="9">
        <name>Zn(2+)</name>
        <dbReference type="ChEBI" id="CHEBI:29105"/>
    </cofactor>
    <text evidence="9">Binds 2 Zn(2+) ions per subunit.</text>
</comment>
<dbReference type="InterPro" id="IPR006680">
    <property type="entry name" value="Amidohydro-rel"/>
</dbReference>
<dbReference type="HAMAP" id="MF_01645">
    <property type="entry name" value="Hydantoinase"/>
    <property type="match status" value="1"/>
</dbReference>
<keyword evidence="5 9" id="KW-0659">Purine metabolism</keyword>
<keyword evidence="7 9" id="KW-0378">Hydrolase</keyword>
<keyword evidence="8 9" id="KW-0862">Zinc</keyword>
<comment type="function">
    <text evidence="1">Catalyzes the reversible cyclization of carbamoyl aspartate to dihydroorotate.</text>
</comment>
<feature type="binding site" evidence="9">
    <location>
        <position position="63"/>
    </location>
    <ligand>
        <name>Zn(2+)</name>
        <dbReference type="ChEBI" id="CHEBI:29105"/>
        <label>1</label>
    </ligand>
</feature>
<comment type="function">
    <text evidence="9">Catalyzes the conversion of allantoin (5-ureidohydantoin) to allantoic acid by hydrolytic cleavage of the five-member hydantoin ring.</text>
</comment>
<evidence type="ECO:0000256" key="3">
    <source>
        <dbReference type="ARBA" id="ARBA00010286"/>
    </source>
</evidence>
<organism evidence="11 12">
    <name type="scientific">Paenibacillus methanolicus</name>
    <dbReference type="NCBI Taxonomy" id="582686"/>
    <lineage>
        <taxon>Bacteria</taxon>
        <taxon>Bacillati</taxon>
        <taxon>Bacillota</taxon>
        <taxon>Bacilli</taxon>
        <taxon>Bacillales</taxon>
        <taxon>Paenibacillaceae</taxon>
        <taxon>Paenibacillus</taxon>
    </lineage>
</organism>
<proteinExistence type="inferred from homology"/>
<dbReference type="GO" id="GO:0004038">
    <property type="term" value="F:allantoinase activity"/>
    <property type="evidence" value="ECO:0007669"/>
    <property type="project" value="UniProtKB-UniRule"/>
</dbReference>
<evidence type="ECO:0000256" key="8">
    <source>
        <dbReference type="ARBA" id="ARBA00022833"/>
    </source>
</evidence>
<comment type="pathway">
    <text evidence="9">Nitrogen metabolism; (S)-allantoin degradation; allantoate from (S)-allantoin: step 1/1.</text>
</comment>
<dbReference type="SUPFAM" id="SSF51556">
    <property type="entry name" value="Metallo-dependent hydrolases"/>
    <property type="match status" value="1"/>
</dbReference>
<feature type="domain" description="Amidohydrolase-related" evidence="10">
    <location>
        <begin position="55"/>
        <end position="437"/>
    </location>
</feature>
<dbReference type="InterPro" id="IPR011059">
    <property type="entry name" value="Metal-dep_hydrolase_composite"/>
</dbReference>
<dbReference type="InterPro" id="IPR017593">
    <property type="entry name" value="Allantoinase"/>
</dbReference>
<accession>A0A5S5BW24</accession>
<feature type="binding site" evidence="9">
    <location>
        <position position="318"/>
    </location>
    <ligand>
        <name>Zn(2+)</name>
        <dbReference type="ChEBI" id="CHEBI:29105"/>
        <label>1</label>
    </ligand>
</feature>
<comment type="similarity">
    <text evidence="9">Belongs to the metallo-dependent hydrolases superfamily. Allantoinase family.</text>
</comment>
<feature type="modified residue" description="N6-carboxylysine" evidence="9">
    <location>
        <position position="150"/>
    </location>
</feature>
<comment type="subunit">
    <text evidence="4 9">Homotetramer.</text>
</comment>
<dbReference type="Gene3D" id="2.30.40.10">
    <property type="entry name" value="Urease, subunit C, domain 1"/>
    <property type="match status" value="1"/>
</dbReference>
<reference evidence="11 12" key="1">
    <citation type="submission" date="2019-07" db="EMBL/GenBank/DDBJ databases">
        <title>Genomic Encyclopedia of Type Strains, Phase III (KMG-III): the genomes of soil and plant-associated and newly described type strains.</title>
        <authorList>
            <person name="Whitman W."/>
        </authorList>
    </citation>
    <scope>NUCLEOTIDE SEQUENCE [LARGE SCALE GENOMIC DNA]</scope>
    <source>
        <strain evidence="11 12">BL24</strain>
    </source>
</reference>
<dbReference type="SUPFAM" id="SSF51338">
    <property type="entry name" value="Composite domain of metallo-dependent hydrolases"/>
    <property type="match status" value="1"/>
</dbReference>
<gene>
    <name evidence="9" type="primary">allB</name>
    <name evidence="11" type="ORF">BCM02_110347</name>
</gene>
<evidence type="ECO:0000256" key="4">
    <source>
        <dbReference type="ARBA" id="ARBA00011881"/>
    </source>
</evidence>